<comment type="caution">
    <text evidence="2">The sequence shown here is derived from an EMBL/GenBank/DDBJ whole genome shotgun (WGS) entry which is preliminary data.</text>
</comment>
<feature type="region of interest" description="Disordered" evidence="1">
    <location>
        <begin position="29"/>
        <end position="51"/>
    </location>
</feature>
<evidence type="ECO:0000313" key="3">
    <source>
        <dbReference type="Proteomes" id="UP001387100"/>
    </source>
</evidence>
<accession>A0ABU8RK72</accession>
<name>A0ABU8RK72_9ACTN</name>
<keyword evidence="3" id="KW-1185">Reference proteome</keyword>
<feature type="compositionally biased region" description="Basic and acidic residues" evidence="1">
    <location>
        <begin position="31"/>
        <end position="43"/>
    </location>
</feature>
<organism evidence="2 3">
    <name type="scientific">Pseudokineococcus basanitobsidens</name>
    <dbReference type="NCBI Taxonomy" id="1926649"/>
    <lineage>
        <taxon>Bacteria</taxon>
        <taxon>Bacillati</taxon>
        <taxon>Actinomycetota</taxon>
        <taxon>Actinomycetes</taxon>
        <taxon>Kineosporiales</taxon>
        <taxon>Kineosporiaceae</taxon>
        <taxon>Pseudokineococcus</taxon>
    </lineage>
</organism>
<dbReference type="RefSeq" id="WP_339574835.1">
    <property type="nucleotide sequence ID" value="NZ_JBBIAA010000008.1"/>
</dbReference>
<proteinExistence type="predicted"/>
<dbReference type="Proteomes" id="UP001387100">
    <property type="component" value="Unassembled WGS sequence"/>
</dbReference>
<evidence type="ECO:0000256" key="1">
    <source>
        <dbReference type="SAM" id="MobiDB-lite"/>
    </source>
</evidence>
<sequence>MAEAVLDAAATQSRTGDLRLLLPGDALDDVDLTRDEDGRRTDDERGDDEPCTTVTVTAEQVQSARVLGVIAGGPDKVDPLIATIASAAPRRAGTVGYRAS</sequence>
<protein>
    <submittedName>
        <fullName evidence="2">Uncharacterized protein</fullName>
    </submittedName>
</protein>
<reference evidence="2 3" key="1">
    <citation type="journal article" date="2017" name="Int. J. Syst. Evol. Microbiol.">
        <title>Pseudokineococcus basanitobsidens sp. nov., isolated from volcanic rock.</title>
        <authorList>
            <person name="Lee D.W."/>
            <person name="Park M.Y."/>
            <person name="Kim J.J."/>
            <person name="Kim B.S."/>
        </authorList>
    </citation>
    <scope>NUCLEOTIDE SEQUENCE [LARGE SCALE GENOMIC DNA]</scope>
    <source>
        <strain evidence="2 3">DSM 103726</strain>
    </source>
</reference>
<dbReference type="EMBL" id="JBBIAA010000008">
    <property type="protein sequence ID" value="MEJ5945450.1"/>
    <property type="molecule type" value="Genomic_DNA"/>
</dbReference>
<evidence type="ECO:0000313" key="2">
    <source>
        <dbReference type="EMBL" id="MEJ5945450.1"/>
    </source>
</evidence>
<gene>
    <name evidence="2" type="ORF">WDZ17_09120</name>
</gene>